<name>A0A928W2H6_9CYAN</name>
<proteinExistence type="predicted"/>
<sequence length="212" mass="23053">YLPGNVWHFYQRIVATRDTEIAIEAATLSVILEPLLMMASALPIAMLGVEAGGRELQIFSLVVVAVGIHPRIINPVAQYLGRVKAKTFATEKNCVRCQIRHYPLRAWLGELGFVMCRGIGFLLILWALGLFDPQNILLPLGAFSLAWLFGLIVPGAPGGMGVFEATALGLLEPHFPGQTGTLLIALALYRITSILAETGGAGLAWLDEYWRA</sequence>
<feature type="transmembrane region" description="Helical" evidence="1">
    <location>
        <begin position="143"/>
        <end position="163"/>
    </location>
</feature>
<keyword evidence="1" id="KW-0472">Membrane</keyword>
<dbReference type="EMBL" id="JADEXN010000421">
    <property type="protein sequence ID" value="MBE9042733.1"/>
    <property type="molecule type" value="Genomic_DNA"/>
</dbReference>
<gene>
    <name evidence="2" type="ORF">IQ235_18390</name>
</gene>
<feature type="transmembrane region" description="Helical" evidence="1">
    <location>
        <begin position="56"/>
        <end position="73"/>
    </location>
</feature>
<evidence type="ECO:0000256" key="1">
    <source>
        <dbReference type="SAM" id="Phobius"/>
    </source>
</evidence>
<comment type="caution">
    <text evidence="2">The sequence shown here is derived from an EMBL/GenBank/DDBJ whole genome shotgun (WGS) entry which is preliminary data.</text>
</comment>
<protein>
    <submittedName>
        <fullName evidence="2">UPF0104 family protein</fullName>
    </submittedName>
</protein>
<accession>A0A928W2H6</accession>
<feature type="transmembrane region" description="Helical" evidence="1">
    <location>
        <begin position="26"/>
        <end position="49"/>
    </location>
</feature>
<keyword evidence="1" id="KW-0812">Transmembrane</keyword>
<dbReference type="AlphaFoldDB" id="A0A928W2H6"/>
<evidence type="ECO:0000313" key="3">
    <source>
        <dbReference type="Proteomes" id="UP000621799"/>
    </source>
</evidence>
<dbReference type="Proteomes" id="UP000621799">
    <property type="component" value="Unassembled WGS sequence"/>
</dbReference>
<keyword evidence="1" id="KW-1133">Transmembrane helix</keyword>
<evidence type="ECO:0000313" key="2">
    <source>
        <dbReference type="EMBL" id="MBE9042733.1"/>
    </source>
</evidence>
<feature type="transmembrane region" description="Helical" evidence="1">
    <location>
        <begin position="111"/>
        <end position="131"/>
    </location>
</feature>
<feature type="non-terminal residue" evidence="2">
    <location>
        <position position="1"/>
    </location>
</feature>
<keyword evidence="3" id="KW-1185">Reference proteome</keyword>
<reference evidence="2" key="1">
    <citation type="submission" date="2020-10" db="EMBL/GenBank/DDBJ databases">
        <authorList>
            <person name="Castelo-Branco R."/>
            <person name="Eusebio N."/>
            <person name="Adriana R."/>
            <person name="Vieira A."/>
            <person name="Brugerolle De Fraissinette N."/>
            <person name="Rezende De Castro R."/>
            <person name="Schneider M.P."/>
            <person name="Vasconcelos V."/>
            <person name="Leao P.N."/>
        </authorList>
    </citation>
    <scope>NUCLEOTIDE SEQUENCE</scope>
    <source>
        <strain evidence="2">LEGE 11467</strain>
    </source>
</reference>
<organism evidence="2 3">
    <name type="scientific">Zarconia navalis LEGE 11467</name>
    <dbReference type="NCBI Taxonomy" id="1828826"/>
    <lineage>
        <taxon>Bacteria</taxon>
        <taxon>Bacillati</taxon>
        <taxon>Cyanobacteriota</taxon>
        <taxon>Cyanophyceae</taxon>
        <taxon>Oscillatoriophycideae</taxon>
        <taxon>Oscillatoriales</taxon>
        <taxon>Oscillatoriales incertae sedis</taxon>
        <taxon>Zarconia</taxon>
        <taxon>Zarconia navalis</taxon>
    </lineage>
</organism>